<keyword evidence="1 2" id="KW-0732">Signal</keyword>
<name>A0ABU5C0I5_9GAMM</name>
<dbReference type="Pfam" id="PF13505">
    <property type="entry name" value="OMP_b-brl"/>
    <property type="match status" value="1"/>
</dbReference>
<dbReference type="InterPro" id="IPR027385">
    <property type="entry name" value="Beta-barrel_OMP"/>
</dbReference>
<protein>
    <submittedName>
        <fullName evidence="4">Porin family protein</fullName>
    </submittedName>
</protein>
<comment type="caution">
    <text evidence="4">The sequence shown here is derived from an EMBL/GenBank/DDBJ whole genome shotgun (WGS) entry which is preliminary data.</text>
</comment>
<accession>A0ABU5C0I5</accession>
<dbReference type="EMBL" id="JAVRDO010000010">
    <property type="protein sequence ID" value="MDX9688549.1"/>
    <property type="molecule type" value="Genomic_DNA"/>
</dbReference>
<keyword evidence="5" id="KW-1185">Reference proteome</keyword>
<evidence type="ECO:0000256" key="1">
    <source>
        <dbReference type="ARBA" id="ARBA00022729"/>
    </source>
</evidence>
<feature type="domain" description="Outer membrane protein beta-barrel" evidence="3">
    <location>
        <begin position="8"/>
        <end position="195"/>
    </location>
</feature>
<feature type="signal peptide" evidence="2">
    <location>
        <begin position="1"/>
        <end position="21"/>
    </location>
</feature>
<evidence type="ECO:0000313" key="5">
    <source>
        <dbReference type="Proteomes" id="UP001281217"/>
    </source>
</evidence>
<dbReference type="RefSeq" id="WP_320331937.1">
    <property type="nucleotide sequence ID" value="NZ_JAVRDO010000010.1"/>
</dbReference>
<organism evidence="4 5">
    <name type="scientific">Halopseudomonas formosensis</name>
    <dbReference type="NCBI Taxonomy" id="1002526"/>
    <lineage>
        <taxon>Bacteria</taxon>
        <taxon>Pseudomonadati</taxon>
        <taxon>Pseudomonadota</taxon>
        <taxon>Gammaproteobacteria</taxon>
        <taxon>Pseudomonadales</taxon>
        <taxon>Pseudomonadaceae</taxon>
        <taxon>Halopseudomonas</taxon>
    </lineage>
</organism>
<evidence type="ECO:0000259" key="3">
    <source>
        <dbReference type="Pfam" id="PF13505"/>
    </source>
</evidence>
<evidence type="ECO:0000313" key="4">
    <source>
        <dbReference type="EMBL" id="MDX9688549.1"/>
    </source>
</evidence>
<evidence type="ECO:0000256" key="2">
    <source>
        <dbReference type="SAM" id="SignalP"/>
    </source>
</evidence>
<dbReference type="SUPFAM" id="SSF56925">
    <property type="entry name" value="OMPA-like"/>
    <property type="match status" value="1"/>
</dbReference>
<gene>
    <name evidence="4" type="ORF">RED13_000090</name>
</gene>
<dbReference type="Gene3D" id="2.40.160.20">
    <property type="match status" value="1"/>
</dbReference>
<proteinExistence type="predicted"/>
<feature type="chain" id="PRO_5046866000" evidence="2">
    <location>
        <begin position="22"/>
        <end position="195"/>
    </location>
</feature>
<dbReference type="InterPro" id="IPR011250">
    <property type="entry name" value="OMP/PagP_B-barrel"/>
</dbReference>
<sequence>MMRKTLLAVLIAGTMVSGVQAAENQVNGYLFGHVGQADYDTGSFYSGVPGSLDEKDTAFKIGAGVQLNSYVGIEFQYVDLGDLTFKTAGFRTRDSADGLGANLVATLPLDRFKLYGKVGYHKMKYEVTEKDGFGSWNESEKEWVTSYAIGATLALTPAFEIVAEYERYQDVADNFNGSGFDADVDLASIGLRYNF</sequence>
<reference evidence="5" key="1">
    <citation type="submission" date="2023-07" db="EMBL/GenBank/DDBJ databases">
        <authorList>
            <person name="de Witt J."/>
        </authorList>
    </citation>
    <scope>NUCLEOTIDE SEQUENCE [LARGE SCALE GENOMIC DNA]</scope>
    <source>
        <strain evidence="5">FZJ</strain>
    </source>
</reference>
<dbReference type="Proteomes" id="UP001281217">
    <property type="component" value="Unassembled WGS sequence"/>
</dbReference>